<sequence>MTGPQPHDGLRRELRAAADRLIAGTPLRSSGKLTISGLAAEAGIKRWVLTHQHPDLMRQYQAEFKTLGKVPAPLQAAREQISKLRADLAAARADKRYLTDLVNTYAAIIHELGDDLAETQRQRDQARDELRTRQAVVTRITSRNR</sequence>
<keyword evidence="3" id="KW-1185">Reference proteome</keyword>
<keyword evidence="1" id="KW-0175">Coiled coil</keyword>
<evidence type="ECO:0000313" key="3">
    <source>
        <dbReference type="Proteomes" id="UP000261811"/>
    </source>
</evidence>
<comment type="caution">
    <text evidence="2">The sequence shown here is derived from an EMBL/GenBank/DDBJ whole genome shotgun (WGS) entry which is preliminary data.</text>
</comment>
<evidence type="ECO:0000256" key="1">
    <source>
        <dbReference type="SAM" id="Coils"/>
    </source>
</evidence>
<proteinExistence type="predicted"/>
<name>A0A372JR23_9ACTN</name>
<dbReference type="Proteomes" id="UP000261811">
    <property type="component" value="Unassembled WGS sequence"/>
</dbReference>
<feature type="coiled-coil region" evidence="1">
    <location>
        <begin position="74"/>
        <end position="136"/>
    </location>
</feature>
<reference evidence="2 3" key="1">
    <citation type="submission" date="2018-08" db="EMBL/GenBank/DDBJ databases">
        <title>Actinomadura jelena sp. nov., a novel Actinomycete isolated from soil in Chad.</title>
        <authorList>
            <person name="Shi L."/>
        </authorList>
    </citation>
    <scope>NUCLEOTIDE SEQUENCE [LARGE SCALE GENOMIC DNA]</scope>
    <source>
        <strain evidence="2 3">NEAU-G17</strain>
    </source>
</reference>
<dbReference type="RefSeq" id="WP_117356757.1">
    <property type="nucleotide sequence ID" value="NZ_QURH01000144.1"/>
</dbReference>
<dbReference type="AlphaFoldDB" id="A0A372JR23"/>
<organism evidence="2 3">
    <name type="scientific">Actinomadura logoneensis</name>
    <dbReference type="NCBI Taxonomy" id="2293572"/>
    <lineage>
        <taxon>Bacteria</taxon>
        <taxon>Bacillati</taxon>
        <taxon>Actinomycetota</taxon>
        <taxon>Actinomycetes</taxon>
        <taxon>Streptosporangiales</taxon>
        <taxon>Thermomonosporaceae</taxon>
        <taxon>Actinomadura</taxon>
    </lineage>
</organism>
<protein>
    <submittedName>
        <fullName evidence="2">Uncharacterized protein</fullName>
    </submittedName>
</protein>
<evidence type="ECO:0000313" key="2">
    <source>
        <dbReference type="EMBL" id="RFU42256.1"/>
    </source>
</evidence>
<accession>A0A372JR23</accession>
<gene>
    <name evidence="2" type="ORF">DZF91_07520</name>
</gene>
<dbReference type="OrthoDB" id="7472701at2"/>
<dbReference type="EMBL" id="QURH01000144">
    <property type="protein sequence ID" value="RFU42256.1"/>
    <property type="molecule type" value="Genomic_DNA"/>
</dbReference>